<evidence type="ECO:0000313" key="6">
    <source>
        <dbReference type="Proteomes" id="UP000319769"/>
    </source>
</evidence>
<evidence type="ECO:0000313" key="5">
    <source>
        <dbReference type="EMBL" id="KAA9148180.1"/>
    </source>
</evidence>
<evidence type="ECO:0000256" key="2">
    <source>
        <dbReference type="ARBA" id="ARBA00023125"/>
    </source>
</evidence>
<feature type="domain" description="HTH marR-type" evidence="4">
    <location>
        <begin position="11"/>
        <end position="146"/>
    </location>
</feature>
<dbReference type="GO" id="GO:0003700">
    <property type="term" value="F:DNA-binding transcription factor activity"/>
    <property type="evidence" value="ECO:0007669"/>
    <property type="project" value="InterPro"/>
</dbReference>
<reference evidence="5" key="1">
    <citation type="submission" date="2019-09" db="EMBL/GenBank/DDBJ databases">
        <authorList>
            <person name="Teo W.F.A."/>
            <person name="Duangmal K."/>
        </authorList>
    </citation>
    <scope>NUCLEOTIDE SEQUENCE [LARGE SCALE GENOMIC DNA]</scope>
    <source>
        <strain evidence="5">K81G1</strain>
    </source>
</reference>
<comment type="caution">
    <text evidence="5">The sequence shown here is derived from an EMBL/GenBank/DDBJ whole genome shotgun (WGS) entry which is preliminary data.</text>
</comment>
<name>A0A5N0UIQ8_9PSEU</name>
<dbReference type="InterPro" id="IPR036388">
    <property type="entry name" value="WH-like_DNA-bd_sf"/>
</dbReference>
<dbReference type="InterPro" id="IPR000835">
    <property type="entry name" value="HTH_MarR-typ"/>
</dbReference>
<dbReference type="SMART" id="SM00347">
    <property type="entry name" value="HTH_MARR"/>
    <property type="match status" value="1"/>
</dbReference>
<keyword evidence="2" id="KW-0238">DNA-binding</keyword>
<dbReference type="EMBL" id="VMNW02000174">
    <property type="protein sequence ID" value="KAA9148180.1"/>
    <property type="molecule type" value="Genomic_DNA"/>
</dbReference>
<dbReference type="AlphaFoldDB" id="A0A5N0UIQ8"/>
<dbReference type="Proteomes" id="UP000319769">
    <property type="component" value="Unassembled WGS sequence"/>
</dbReference>
<dbReference type="InterPro" id="IPR052526">
    <property type="entry name" value="HTH-type_Bedaq_tolerance"/>
</dbReference>
<dbReference type="PROSITE" id="PS01117">
    <property type="entry name" value="HTH_MARR_1"/>
    <property type="match status" value="1"/>
</dbReference>
<keyword evidence="6" id="KW-1185">Reference proteome</keyword>
<dbReference type="PROSITE" id="PS50995">
    <property type="entry name" value="HTH_MARR_2"/>
    <property type="match status" value="1"/>
</dbReference>
<dbReference type="SUPFAM" id="SSF46785">
    <property type="entry name" value="Winged helix' DNA-binding domain"/>
    <property type="match status" value="1"/>
</dbReference>
<sequence>MSANLESVTDTADLAQSLREVFGRAQRALREQSGRFGLTPSQAEALGYVLRDGPLTITALAKRQSVRSQSMGATVGVLLEQELVTVTPDPSDGRQKVVTVTEKARALVAKGRNARTDWFAKQLDTLSPGELRTLAEAQKLLGRIFP</sequence>
<dbReference type="InterPro" id="IPR036390">
    <property type="entry name" value="WH_DNA-bd_sf"/>
</dbReference>
<gene>
    <name evidence="5" type="ORF">FPZ12_045025</name>
</gene>
<keyword evidence="1" id="KW-0805">Transcription regulation</keyword>
<dbReference type="GO" id="GO:0003677">
    <property type="term" value="F:DNA binding"/>
    <property type="evidence" value="ECO:0007669"/>
    <property type="project" value="UniProtKB-KW"/>
</dbReference>
<dbReference type="Pfam" id="PF12802">
    <property type="entry name" value="MarR_2"/>
    <property type="match status" value="1"/>
</dbReference>
<keyword evidence="3" id="KW-0804">Transcription</keyword>
<proteinExistence type="predicted"/>
<accession>A0A5N0UIQ8</accession>
<evidence type="ECO:0000256" key="1">
    <source>
        <dbReference type="ARBA" id="ARBA00023015"/>
    </source>
</evidence>
<protein>
    <submittedName>
        <fullName evidence="5">Winged helix-turn-helix transcriptional regulator</fullName>
    </submittedName>
</protein>
<dbReference type="PANTHER" id="PTHR39515:SF2">
    <property type="entry name" value="HTH-TYPE TRANSCRIPTIONAL REGULATOR RV0880"/>
    <property type="match status" value="1"/>
</dbReference>
<dbReference type="InterPro" id="IPR023187">
    <property type="entry name" value="Tscrpt_reg_MarR-type_CS"/>
</dbReference>
<dbReference type="OrthoDB" id="3215377at2"/>
<dbReference type="PANTHER" id="PTHR39515">
    <property type="entry name" value="CONSERVED PROTEIN"/>
    <property type="match status" value="1"/>
</dbReference>
<organism evidence="5 6">
    <name type="scientific">Amycolatopsis acidicola</name>
    <dbReference type="NCBI Taxonomy" id="2596893"/>
    <lineage>
        <taxon>Bacteria</taxon>
        <taxon>Bacillati</taxon>
        <taxon>Actinomycetota</taxon>
        <taxon>Actinomycetes</taxon>
        <taxon>Pseudonocardiales</taxon>
        <taxon>Pseudonocardiaceae</taxon>
        <taxon>Amycolatopsis</taxon>
    </lineage>
</organism>
<evidence type="ECO:0000256" key="3">
    <source>
        <dbReference type="ARBA" id="ARBA00023163"/>
    </source>
</evidence>
<dbReference type="Gene3D" id="1.10.10.10">
    <property type="entry name" value="Winged helix-like DNA-binding domain superfamily/Winged helix DNA-binding domain"/>
    <property type="match status" value="1"/>
</dbReference>
<evidence type="ECO:0000259" key="4">
    <source>
        <dbReference type="PROSITE" id="PS50995"/>
    </source>
</evidence>